<comment type="caution">
    <text evidence="2">The sequence shown here is derived from an EMBL/GenBank/DDBJ whole genome shotgun (WGS) entry which is preliminary data.</text>
</comment>
<gene>
    <name evidence="2" type="ORF">NM06_08165</name>
</gene>
<keyword evidence="1" id="KW-0472">Membrane</keyword>
<keyword evidence="1" id="KW-1133">Transmembrane helix</keyword>
<dbReference type="STRING" id="379097.SE23_02215"/>
<proteinExistence type="predicted"/>
<dbReference type="InterPro" id="IPR012902">
    <property type="entry name" value="N_methyl_site"/>
</dbReference>
<name>A0A0A5HY44_PHOS4</name>
<dbReference type="AlphaFoldDB" id="A0A0A5HY44"/>
<dbReference type="Pfam" id="PF07963">
    <property type="entry name" value="N_methyl"/>
    <property type="match status" value="1"/>
</dbReference>
<keyword evidence="1" id="KW-0812">Transmembrane</keyword>
<dbReference type="OrthoDB" id="5829918at2"/>
<accession>A0A0A5HY44</accession>
<evidence type="ECO:0000313" key="3">
    <source>
        <dbReference type="Proteomes" id="UP000030451"/>
    </source>
</evidence>
<evidence type="ECO:0000256" key="1">
    <source>
        <dbReference type="SAM" id="Phobius"/>
    </source>
</evidence>
<evidence type="ECO:0000313" key="2">
    <source>
        <dbReference type="EMBL" id="KGY09225.1"/>
    </source>
</evidence>
<dbReference type="Proteomes" id="UP000030451">
    <property type="component" value="Unassembled WGS sequence"/>
</dbReference>
<protein>
    <submittedName>
        <fullName evidence="2">TypIV pilin</fullName>
    </submittedName>
</protein>
<sequence>MIYKQRGASLIEVLIAFVLIGIGAMGLIKLQAVAESKVDFAELSLEALYLAENKLESFTRRGISSASGSYRYSDIADDSCVSSSLCSTKASGFITQCDVSPFASLSNALSVVTVEVCWWDRFGDKQSVTLKSAISLYSEFESN</sequence>
<dbReference type="EMBL" id="JRWP01000008">
    <property type="protein sequence ID" value="KGY09225.1"/>
    <property type="molecule type" value="Genomic_DNA"/>
</dbReference>
<organism evidence="2 3">
    <name type="scientific">Photobacterium sp. (strain ATCC 43367)</name>
    <dbReference type="NCBI Taxonomy" id="379097"/>
    <lineage>
        <taxon>Bacteria</taxon>
        <taxon>Pseudomonadati</taxon>
        <taxon>Pseudomonadota</taxon>
        <taxon>Gammaproteobacteria</taxon>
        <taxon>Vibrionales</taxon>
        <taxon>Vibrionaceae</taxon>
        <taxon>Vibrio</taxon>
        <taxon>Vibrio oreintalis group</taxon>
    </lineage>
</organism>
<dbReference type="RefSeq" id="WP_038189954.1">
    <property type="nucleotide sequence ID" value="NZ_JRWP01000008.1"/>
</dbReference>
<reference evidence="2 3" key="1">
    <citation type="submission" date="2014-10" db="EMBL/GenBank/DDBJ databases">
        <title>Genome sequencing of Vibrio sinaloensis T08.</title>
        <authorList>
            <person name="Chan K.-G."/>
            <person name="Mohamad N.I."/>
        </authorList>
    </citation>
    <scope>NUCLEOTIDE SEQUENCE [LARGE SCALE GENOMIC DNA]</scope>
    <source>
        <strain evidence="2 3">T08</strain>
    </source>
</reference>
<feature type="transmembrane region" description="Helical" evidence="1">
    <location>
        <begin position="7"/>
        <end position="28"/>
    </location>
</feature>